<name>A0A1Y2I2H6_9FUNG</name>
<feature type="compositionally biased region" description="Pro residues" evidence="1">
    <location>
        <begin position="29"/>
        <end position="40"/>
    </location>
</feature>
<feature type="chain" id="PRO_5012486013" description="Phosphatidate phosphatase APP1 catalytic domain-containing protein" evidence="2">
    <location>
        <begin position="26"/>
        <end position="425"/>
    </location>
</feature>
<proteinExistence type="predicted"/>
<dbReference type="GO" id="GO:0008195">
    <property type="term" value="F:phosphatidate phosphatase activity"/>
    <property type="evidence" value="ECO:0007669"/>
    <property type="project" value="InterPro"/>
</dbReference>
<keyword evidence="2" id="KW-0732">Signal</keyword>
<evidence type="ECO:0000256" key="1">
    <source>
        <dbReference type="SAM" id="MobiDB-lite"/>
    </source>
</evidence>
<sequence length="425" mass="46643">MRFLTFLAITSVALVASESITLATSHPTPVAPSEPPPHSPLGPRDSSTLQPDDDNQDDQGDGGTRVEAIVLPGFANMSIAADGSTVNVSAVGQAFLYSPPEDEDDVLDPYEGLFNVFRAFDLSPEQEQRLSNRSYYFKGASKVQRPPTHAPNAERPPESRLVVTLGDDNNDNGAVLVNQTFSNLPKDFVPGEPVADGLGSVLVPYQVAALQDGQQPAVDPRGGGGSYLVMQPRPQPGGGQVMHLVILSDIDDVLKDTRVYSSTPSREALVNTYAEIYQPIPGMPELFRDTIFALLEFFQAYYPPGSLTLRPVTSFDSDSISNFLSDAFTNEFRLQAHRDVLNTFPQALAVTYLDVLIEYPDRVQCVYLRRLQGSGSSLTMDEVVRKVNDRVRQELRERAREVVVVFEDSEELQGLDYGTSPVKCR</sequence>
<evidence type="ECO:0000313" key="3">
    <source>
        <dbReference type="EMBL" id="ORZ41055.1"/>
    </source>
</evidence>
<dbReference type="InterPro" id="IPR052935">
    <property type="entry name" value="Mg2+_PAP"/>
</dbReference>
<protein>
    <recommendedName>
        <fullName evidence="5">Phosphatidate phosphatase APP1 catalytic domain-containing protein</fullName>
    </recommendedName>
</protein>
<feature type="compositionally biased region" description="Acidic residues" evidence="1">
    <location>
        <begin position="51"/>
        <end position="60"/>
    </location>
</feature>
<reference evidence="3 4" key="1">
    <citation type="submission" date="2016-07" db="EMBL/GenBank/DDBJ databases">
        <title>Pervasive Adenine N6-methylation of Active Genes in Fungi.</title>
        <authorList>
            <consortium name="DOE Joint Genome Institute"/>
            <person name="Mondo S.J."/>
            <person name="Dannebaum R.O."/>
            <person name="Kuo R.C."/>
            <person name="Labutti K."/>
            <person name="Haridas S."/>
            <person name="Kuo A."/>
            <person name="Salamov A."/>
            <person name="Ahrendt S.R."/>
            <person name="Lipzen A."/>
            <person name="Sullivan W."/>
            <person name="Andreopoulos W.B."/>
            <person name="Clum A."/>
            <person name="Lindquist E."/>
            <person name="Daum C."/>
            <person name="Ramamoorthy G.K."/>
            <person name="Gryganskyi A."/>
            <person name="Culley D."/>
            <person name="Magnuson J.K."/>
            <person name="James T.Y."/>
            <person name="O'Malley M.A."/>
            <person name="Stajich J.E."/>
            <person name="Spatafora J.W."/>
            <person name="Visel A."/>
            <person name="Grigoriev I.V."/>
        </authorList>
    </citation>
    <scope>NUCLEOTIDE SEQUENCE [LARGE SCALE GENOMIC DNA]</scope>
    <source>
        <strain evidence="3 4">PL171</strain>
    </source>
</reference>
<evidence type="ECO:0008006" key="5">
    <source>
        <dbReference type="Google" id="ProtNLM"/>
    </source>
</evidence>
<evidence type="ECO:0000313" key="4">
    <source>
        <dbReference type="Proteomes" id="UP000193411"/>
    </source>
</evidence>
<dbReference type="OrthoDB" id="414243at2759"/>
<dbReference type="EMBL" id="MCFL01000002">
    <property type="protein sequence ID" value="ORZ41055.1"/>
    <property type="molecule type" value="Genomic_DNA"/>
</dbReference>
<dbReference type="AlphaFoldDB" id="A0A1Y2I2H6"/>
<evidence type="ECO:0000256" key="2">
    <source>
        <dbReference type="SAM" id="SignalP"/>
    </source>
</evidence>
<dbReference type="PANTHER" id="PTHR28208">
    <property type="entry name" value="PHOSPHATIDATE PHOSPHATASE APP1"/>
    <property type="match status" value="1"/>
</dbReference>
<keyword evidence="4" id="KW-1185">Reference proteome</keyword>
<feature type="region of interest" description="Disordered" evidence="1">
    <location>
        <begin position="25"/>
        <end position="64"/>
    </location>
</feature>
<dbReference type="Proteomes" id="UP000193411">
    <property type="component" value="Unassembled WGS sequence"/>
</dbReference>
<gene>
    <name evidence="3" type="ORF">BCR44DRAFT_1424291</name>
</gene>
<comment type="caution">
    <text evidence="3">The sequence shown here is derived from an EMBL/GenBank/DDBJ whole genome shotgun (WGS) entry which is preliminary data.</text>
</comment>
<dbReference type="PANTHER" id="PTHR28208:SF3">
    <property type="entry name" value="PHOSPHATIDATE PHOSPHATASE APP1"/>
    <property type="match status" value="1"/>
</dbReference>
<feature type="signal peptide" evidence="2">
    <location>
        <begin position="1"/>
        <end position="25"/>
    </location>
</feature>
<organism evidence="3 4">
    <name type="scientific">Catenaria anguillulae PL171</name>
    <dbReference type="NCBI Taxonomy" id="765915"/>
    <lineage>
        <taxon>Eukaryota</taxon>
        <taxon>Fungi</taxon>
        <taxon>Fungi incertae sedis</taxon>
        <taxon>Blastocladiomycota</taxon>
        <taxon>Blastocladiomycetes</taxon>
        <taxon>Blastocladiales</taxon>
        <taxon>Catenariaceae</taxon>
        <taxon>Catenaria</taxon>
    </lineage>
</organism>
<accession>A0A1Y2I2H6</accession>